<dbReference type="SMART" id="SM00448">
    <property type="entry name" value="REC"/>
    <property type="match status" value="1"/>
</dbReference>
<evidence type="ECO:0000259" key="8">
    <source>
        <dbReference type="PROSITE" id="PS50110"/>
    </source>
</evidence>
<sequence>MKILIVEDEQPLLKSITSYFSEENYVCEGVATFNEAIEKVHLYDYDCILLDITLPDGNGLKILEALKAQKKAQGVIIISAKNSLDDKINGLDLGADDYLTKPFHLSELNARVKAVIRRKKFDTNDVIELGNIQINLLQRVAFANQTPLNLTRKELDILLHLIANKNYVVSKSSLAEQLWGDHIDQVDSFDFLFTHIKNLKRKLSGASARVEIKTVYGIGYQLLET</sequence>
<dbReference type="PANTHER" id="PTHR48111:SF22">
    <property type="entry name" value="REGULATOR OF RPOS"/>
    <property type="match status" value="1"/>
</dbReference>
<name>A0ABT8RBY1_9BACT</name>
<dbReference type="Pfam" id="PF00072">
    <property type="entry name" value="Response_reg"/>
    <property type="match status" value="1"/>
</dbReference>
<evidence type="ECO:0000256" key="6">
    <source>
        <dbReference type="PROSITE-ProRule" id="PRU00169"/>
    </source>
</evidence>
<dbReference type="CDD" id="cd00383">
    <property type="entry name" value="trans_reg_C"/>
    <property type="match status" value="1"/>
</dbReference>
<reference evidence="10" key="1">
    <citation type="submission" date="2023-07" db="EMBL/GenBank/DDBJ databases">
        <title>The genome sequence of Rhodocytophaga aerolata KACC 12507.</title>
        <authorList>
            <person name="Zhang X."/>
        </authorList>
    </citation>
    <scope>NUCLEOTIDE SEQUENCE</scope>
    <source>
        <strain evidence="10">KACC 12507</strain>
    </source>
</reference>
<evidence type="ECO:0000256" key="3">
    <source>
        <dbReference type="ARBA" id="ARBA00023015"/>
    </source>
</evidence>
<dbReference type="PANTHER" id="PTHR48111">
    <property type="entry name" value="REGULATOR OF RPOS"/>
    <property type="match status" value="1"/>
</dbReference>
<dbReference type="EMBL" id="JAUKPO010000020">
    <property type="protein sequence ID" value="MDO1449615.1"/>
    <property type="molecule type" value="Genomic_DNA"/>
</dbReference>
<keyword evidence="2" id="KW-0902">Two-component regulatory system</keyword>
<proteinExistence type="predicted"/>
<dbReference type="PROSITE" id="PS50110">
    <property type="entry name" value="RESPONSE_REGULATORY"/>
    <property type="match status" value="1"/>
</dbReference>
<evidence type="ECO:0000256" key="7">
    <source>
        <dbReference type="PROSITE-ProRule" id="PRU01091"/>
    </source>
</evidence>
<feature type="domain" description="Response regulatory" evidence="8">
    <location>
        <begin position="2"/>
        <end position="116"/>
    </location>
</feature>
<dbReference type="SMART" id="SM00862">
    <property type="entry name" value="Trans_reg_C"/>
    <property type="match status" value="1"/>
</dbReference>
<dbReference type="InterPro" id="IPR001789">
    <property type="entry name" value="Sig_transdc_resp-reg_receiver"/>
</dbReference>
<protein>
    <submittedName>
        <fullName evidence="10">Response regulator transcription factor</fullName>
    </submittedName>
</protein>
<evidence type="ECO:0000256" key="4">
    <source>
        <dbReference type="ARBA" id="ARBA00023125"/>
    </source>
</evidence>
<evidence type="ECO:0000313" key="10">
    <source>
        <dbReference type="EMBL" id="MDO1449615.1"/>
    </source>
</evidence>
<dbReference type="InterPro" id="IPR001867">
    <property type="entry name" value="OmpR/PhoB-type_DNA-bd"/>
</dbReference>
<dbReference type="RefSeq" id="WP_302040419.1">
    <property type="nucleotide sequence ID" value="NZ_JAUKPO010000020.1"/>
</dbReference>
<evidence type="ECO:0000256" key="2">
    <source>
        <dbReference type="ARBA" id="ARBA00023012"/>
    </source>
</evidence>
<feature type="DNA-binding region" description="OmpR/PhoB-type" evidence="7">
    <location>
        <begin position="124"/>
        <end position="224"/>
    </location>
</feature>
<keyword evidence="11" id="KW-1185">Reference proteome</keyword>
<accession>A0ABT8RBY1</accession>
<feature type="modified residue" description="4-aspartylphosphate" evidence="6">
    <location>
        <position position="51"/>
    </location>
</feature>
<evidence type="ECO:0000256" key="5">
    <source>
        <dbReference type="ARBA" id="ARBA00023163"/>
    </source>
</evidence>
<dbReference type="Gene3D" id="1.10.10.10">
    <property type="entry name" value="Winged helix-like DNA-binding domain superfamily/Winged helix DNA-binding domain"/>
    <property type="match status" value="1"/>
</dbReference>
<dbReference type="Pfam" id="PF00486">
    <property type="entry name" value="Trans_reg_C"/>
    <property type="match status" value="1"/>
</dbReference>
<dbReference type="Gene3D" id="6.10.250.690">
    <property type="match status" value="1"/>
</dbReference>
<evidence type="ECO:0000256" key="1">
    <source>
        <dbReference type="ARBA" id="ARBA00022553"/>
    </source>
</evidence>
<keyword evidence="3" id="KW-0805">Transcription regulation</keyword>
<evidence type="ECO:0000259" key="9">
    <source>
        <dbReference type="PROSITE" id="PS51755"/>
    </source>
</evidence>
<gene>
    <name evidence="10" type="ORF">Q0590_25280</name>
</gene>
<dbReference type="InterPro" id="IPR036388">
    <property type="entry name" value="WH-like_DNA-bd_sf"/>
</dbReference>
<dbReference type="InterPro" id="IPR011006">
    <property type="entry name" value="CheY-like_superfamily"/>
</dbReference>
<organism evidence="10 11">
    <name type="scientific">Rhodocytophaga aerolata</name>
    <dbReference type="NCBI Taxonomy" id="455078"/>
    <lineage>
        <taxon>Bacteria</taxon>
        <taxon>Pseudomonadati</taxon>
        <taxon>Bacteroidota</taxon>
        <taxon>Cytophagia</taxon>
        <taxon>Cytophagales</taxon>
        <taxon>Rhodocytophagaceae</taxon>
        <taxon>Rhodocytophaga</taxon>
    </lineage>
</organism>
<dbReference type="Gene3D" id="3.40.50.2300">
    <property type="match status" value="1"/>
</dbReference>
<evidence type="ECO:0000313" key="11">
    <source>
        <dbReference type="Proteomes" id="UP001168528"/>
    </source>
</evidence>
<dbReference type="Proteomes" id="UP001168528">
    <property type="component" value="Unassembled WGS sequence"/>
</dbReference>
<keyword evidence="1 6" id="KW-0597">Phosphoprotein</keyword>
<dbReference type="SUPFAM" id="SSF52172">
    <property type="entry name" value="CheY-like"/>
    <property type="match status" value="1"/>
</dbReference>
<dbReference type="InterPro" id="IPR039420">
    <property type="entry name" value="WalR-like"/>
</dbReference>
<feature type="domain" description="OmpR/PhoB-type" evidence="9">
    <location>
        <begin position="124"/>
        <end position="224"/>
    </location>
</feature>
<dbReference type="PROSITE" id="PS51755">
    <property type="entry name" value="OMPR_PHOB"/>
    <property type="match status" value="1"/>
</dbReference>
<keyword evidence="4 7" id="KW-0238">DNA-binding</keyword>
<keyword evidence="5" id="KW-0804">Transcription</keyword>
<comment type="caution">
    <text evidence="10">The sequence shown here is derived from an EMBL/GenBank/DDBJ whole genome shotgun (WGS) entry which is preliminary data.</text>
</comment>